<reference evidence="1" key="2">
    <citation type="submission" date="2025-09" db="UniProtKB">
        <authorList>
            <consortium name="Ensembl"/>
        </authorList>
    </citation>
    <scope>IDENTIFICATION</scope>
</reference>
<name>A0A673WS03_SALTR</name>
<protein>
    <submittedName>
        <fullName evidence="1">Magnesium dependent phosphatase 1</fullName>
    </submittedName>
</protein>
<dbReference type="SUPFAM" id="SSF56784">
    <property type="entry name" value="HAD-like"/>
    <property type="match status" value="1"/>
</dbReference>
<dbReference type="Ensembl" id="ENSSTUT00000012118.1">
    <property type="protein sequence ID" value="ENSSTUP00000011417.1"/>
    <property type="gene ID" value="ENSSTUG00000005417.1"/>
</dbReference>
<accession>A0A673WS03</accession>
<dbReference type="Proteomes" id="UP000472277">
    <property type="component" value="Chromosome 22"/>
</dbReference>
<dbReference type="Pfam" id="PF12689">
    <property type="entry name" value="Acid_PPase"/>
    <property type="match status" value="1"/>
</dbReference>
<dbReference type="GeneTree" id="ENSGT00940000165797"/>
<organism evidence="1 2">
    <name type="scientific">Salmo trutta</name>
    <name type="common">Brown trout</name>
    <dbReference type="NCBI Taxonomy" id="8032"/>
    <lineage>
        <taxon>Eukaryota</taxon>
        <taxon>Metazoa</taxon>
        <taxon>Chordata</taxon>
        <taxon>Craniata</taxon>
        <taxon>Vertebrata</taxon>
        <taxon>Euteleostomi</taxon>
        <taxon>Actinopterygii</taxon>
        <taxon>Neopterygii</taxon>
        <taxon>Teleostei</taxon>
        <taxon>Protacanthopterygii</taxon>
        <taxon>Salmoniformes</taxon>
        <taxon>Salmonidae</taxon>
        <taxon>Salmoninae</taxon>
        <taxon>Salmo</taxon>
    </lineage>
</organism>
<evidence type="ECO:0000313" key="1">
    <source>
        <dbReference type="Ensembl" id="ENSSTUP00000011417.1"/>
    </source>
</evidence>
<dbReference type="InterPro" id="IPR010036">
    <property type="entry name" value="MDP_1_eu_arc"/>
</dbReference>
<evidence type="ECO:0000313" key="2">
    <source>
        <dbReference type="Proteomes" id="UP000472277"/>
    </source>
</evidence>
<keyword evidence="2" id="KW-1185">Reference proteome</keyword>
<dbReference type="InParanoid" id="A0A673WS03"/>
<dbReference type="PANTHER" id="PTHR17901:SF14">
    <property type="entry name" value="MAGNESIUM-DEPENDENT PHOSPHATASE 1"/>
    <property type="match status" value="1"/>
</dbReference>
<dbReference type="PANTHER" id="PTHR17901">
    <property type="entry name" value="MAGNESIUM-DEPENDENT PHOSPHATASE 1 MDP1"/>
    <property type="match status" value="1"/>
</dbReference>
<dbReference type="Gene3D" id="3.40.50.1000">
    <property type="entry name" value="HAD superfamily/HAD-like"/>
    <property type="match status" value="1"/>
</dbReference>
<dbReference type="InterPro" id="IPR036412">
    <property type="entry name" value="HAD-like_sf"/>
</dbReference>
<dbReference type="GO" id="GO:0003993">
    <property type="term" value="F:acid phosphatase activity"/>
    <property type="evidence" value="ECO:0007669"/>
    <property type="project" value="TreeGrafter"/>
</dbReference>
<gene>
    <name evidence="1" type="primary">mdp1</name>
</gene>
<reference evidence="1" key="1">
    <citation type="submission" date="2025-08" db="UniProtKB">
        <authorList>
            <consortium name="Ensembl"/>
        </authorList>
    </citation>
    <scope>IDENTIFICATION</scope>
</reference>
<dbReference type="OMA" id="TQFTENQ"/>
<sequence>MLLSHRKRIRSPKHVLTSYLIFCIYSKSLFFPHSFFPWGWRNKPEGTHFLVLGLQAGELTPHQTNCCPIAFTLSFCITWFLSKSSRKSFSKSDYTLWPFWVSSYVDPQFHKDKAGVVLNARREKIQLFPETVDILTSLHGQGIQIGVASRTCEVDGANQLLSLFNLNQYISFKEIYPGSKVPHFKKLQTDSGFKFSEMMFFDDEHRNITAVSRLGVHCVLVPEGVTMKLVNEALLQFSQGAK</sequence>
<dbReference type="InterPro" id="IPR023214">
    <property type="entry name" value="HAD_sf"/>
</dbReference>
<dbReference type="AlphaFoldDB" id="A0A673WS03"/>
<dbReference type="FunCoup" id="A0A673WS03">
    <property type="interactions" value="792"/>
</dbReference>
<proteinExistence type="predicted"/>